<gene>
    <name evidence="1" type="ORF">POL58_09380</name>
</gene>
<reference evidence="1 2" key="1">
    <citation type="submission" date="2022-11" db="EMBL/GenBank/DDBJ databases">
        <title>Minimal conservation of predation-associated metabolite biosynthetic gene clusters underscores biosynthetic potential of Myxococcota including descriptions for ten novel species: Archangium lansinium sp. nov., Myxococcus landrumus sp. nov., Nannocystis bai.</title>
        <authorList>
            <person name="Ahearne A."/>
            <person name="Stevens C."/>
            <person name="Dowd S."/>
        </authorList>
    </citation>
    <scope>NUCLEOTIDE SEQUENCE [LARGE SCALE GENOMIC DNA]</scope>
    <source>
        <strain evidence="1 2">NCELM</strain>
    </source>
</reference>
<comment type="caution">
    <text evidence="1">The sequence shown here is derived from an EMBL/GenBank/DDBJ whole genome shotgun (WGS) entry which is preliminary data.</text>
</comment>
<dbReference type="RefSeq" id="WP_271996546.1">
    <property type="nucleotide sequence ID" value="NZ_JAQNDN010000003.1"/>
</dbReference>
<protein>
    <submittedName>
        <fullName evidence="1">Uncharacterized protein</fullName>
    </submittedName>
</protein>
<organism evidence="1 2">
    <name type="scientific">Nannocystis radixulma</name>
    <dbReference type="NCBI Taxonomy" id="2995305"/>
    <lineage>
        <taxon>Bacteria</taxon>
        <taxon>Pseudomonadati</taxon>
        <taxon>Myxococcota</taxon>
        <taxon>Polyangia</taxon>
        <taxon>Nannocystales</taxon>
        <taxon>Nannocystaceae</taxon>
        <taxon>Nannocystis</taxon>
    </lineage>
</organism>
<dbReference type="Proteomes" id="UP001217838">
    <property type="component" value="Unassembled WGS sequence"/>
</dbReference>
<keyword evidence="2" id="KW-1185">Reference proteome</keyword>
<accession>A0ABT5B1G6</accession>
<sequence>MNRDNIRTCITLVIGFGAGLAFVVGCPMAGDFSGDVDGVGPSRATAATGGEEGCTQWEVSRTRLDHVPTAMPVGREPFAVERIPHDYYDEWYILTRSCI</sequence>
<dbReference type="EMBL" id="JAQNDN010000003">
    <property type="protein sequence ID" value="MDC0667948.1"/>
    <property type="molecule type" value="Genomic_DNA"/>
</dbReference>
<name>A0ABT5B1G6_9BACT</name>
<evidence type="ECO:0000313" key="1">
    <source>
        <dbReference type="EMBL" id="MDC0667948.1"/>
    </source>
</evidence>
<proteinExistence type="predicted"/>
<evidence type="ECO:0000313" key="2">
    <source>
        <dbReference type="Proteomes" id="UP001217838"/>
    </source>
</evidence>
<dbReference type="PROSITE" id="PS51257">
    <property type="entry name" value="PROKAR_LIPOPROTEIN"/>
    <property type="match status" value="1"/>
</dbReference>